<evidence type="ECO:0000313" key="7">
    <source>
        <dbReference type="EMBL" id="KIL70127.1"/>
    </source>
</evidence>
<feature type="transmembrane region" description="Helical" evidence="6">
    <location>
        <begin position="153"/>
        <end position="173"/>
    </location>
</feature>
<accession>A0A0C2X720</accession>
<organism evidence="7 8">
    <name type="scientific">Amanita muscaria (strain Koide BX008)</name>
    <dbReference type="NCBI Taxonomy" id="946122"/>
    <lineage>
        <taxon>Eukaryota</taxon>
        <taxon>Fungi</taxon>
        <taxon>Dikarya</taxon>
        <taxon>Basidiomycota</taxon>
        <taxon>Agaricomycotina</taxon>
        <taxon>Agaricomycetes</taxon>
        <taxon>Agaricomycetidae</taxon>
        <taxon>Agaricales</taxon>
        <taxon>Pluteineae</taxon>
        <taxon>Amanitaceae</taxon>
        <taxon>Amanita</taxon>
    </lineage>
</organism>
<keyword evidence="8" id="KW-1185">Reference proteome</keyword>
<dbReference type="GO" id="GO:0022857">
    <property type="term" value="F:transmembrane transporter activity"/>
    <property type="evidence" value="ECO:0007669"/>
    <property type="project" value="TreeGrafter"/>
</dbReference>
<comment type="subcellular location">
    <subcellularLocation>
        <location evidence="1">Membrane</location>
        <topology evidence="1">Multi-pass membrane protein</topology>
    </subcellularLocation>
</comment>
<evidence type="ECO:0000313" key="8">
    <source>
        <dbReference type="Proteomes" id="UP000054549"/>
    </source>
</evidence>
<evidence type="ECO:0000256" key="2">
    <source>
        <dbReference type="ARBA" id="ARBA00022448"/>
    </source>
</evidence>
<feature type="transmembrane region" description="Helical" evidence="6">
    <location>
        <begin position="57"/>
        <end position="77"/>
    </location>
</feature>
<dbReference type="STRING" id="946122.A0A0C2X720"/>
<dbReference type="PANTHER" id="PTHR43791:SF40">
    <property type="entry name" value="THIAMINE PATHWAY TRANSPORTER THI73"/>
    <property type="match status" value="1"/>
</dbReference>
<keyword evidence="5 6" id="KW-0472">Membrane</keyword>
<evidence type="ECO:0000256" key="4">
    <source>
        <dbReference type="ARBA" id="ARBA00022989"/>
    </source>
</evidence>
<feature type="transmembrane region" description="Helical" evidence="6">
    <location>
        <begin position="29"/>
        <end position="50"/>
    </location>
</feature>
<dbReference type="GO" id="GO:0016020">
    <property type="term" value="C:membrane"/>
    <property type="evidence" value="ECO:0007669"/>
    <property type="project" value="UniProtKB-SubCell"/>
</dbReference>
<dbReference type="EMBL" id="KN818224">
    <property type="protein sequence ID" value="KIL70127.1"/>
    <property type="molecule type" value="Genomic_DNA"/>
</dbReference>
<dbReference type="HOGENOM" id="CLU_001265_0_5_1"/>
<protein>
    <recommendedName>
        <fullName evidence="9">MFS general substrate transporter</fullName>
    </recommendedName>
</protein>
<name>A0A0C2X720_AMAMK</name>
<gene>
    <name evidence="7" type="ORF">M378DRAFT_7050</name>
</gene>
<reference evidence="7 8" key="1">
    <citation type="submission" date="2014-04" db="EMBL/GenBank/DDBJ databases">
        <title>Evolutionary Origins and Diversification of the Mycorrhizal Mutualists.</title>
        <authorList>
            <consortium name="DOE Joint Genome Institute"/>
            <consortium name="Mycorrhizal Genomics Consortium"/>
            <person name="Kohler A."/>
            <person name="Kuo A."/>
            <person name="Nagy L.G."/>
            <person name="Floudas D."/>
            <person name="Copeland A."/>
            <person name="Barry K.W."/>
            <person name="Cichocki N."/>
            <person name="Veneault-Fourrey C."/>
            <person name="LaButti K."/>
            <person name="Lindquist E.A."/>
            <person name="Lipzen A."/>
            <person name="Lundell T."/>
            <person name="Morin E."/>
            <person name="Murat C."/>
            <person name="Riley R."/>
            <person name="Ohm R."/>
            <person name="Sun H."/>
            <person name="Tunlid A."/>
            <person name="Henrissat B."/>
            <person name="Grigoriev I.V."/>
            <person name="Hibbett D.S."/>
            <person name="Martin F."/>
        </authorList>
    </citation>
    <scope>NUCLEOTIDE SEQUENCE [LARGE SCALE GENOMIC DNA]</scope>
    <source>
        <strain evidence="7 8">Koide BX008</strain>
    </source>
</reference>
<evidence type="ECO:0000256" key="3">
    <source>
        <dbReference type="ARBA" id="ARBA00022692"/>
    </source>
</evidence>
<evidence type="ECO:0000256" key="1">
    <source>
        <dbReference type="ARBA" id="ARBA00004141"/>
    </source>
</evidence>
<dbReference type="InterPro" id="IPR036259">
    <property type="entry name" value="MFS_trans_sf"/>
</dbReference>
<keyword evidence="2" id="KW-0813">Transport</keyword>
<proteinExistence type="predicted"/>
<evidence type="ECO:0008006" key="9">
    <source>
        <dbReference type="Google" id="ProtNLM"/>
    </source>
</evidence>
<dbReference type="Proteomes" id="UP000054549">
    <property type="component" value="Unassembled WGS sequence"/>
</dbReference>
<sequence>MAASIPNGALSNFSNIIIRNFGYTSKQTLILSTPGGAVAALMTLFIGWYADKKKERMIPIIFALVPTIVGSAILIGLNGHNDKKGVLLFGAYLTFSHGSSLSIIYAYNASNTSGHTKKSTVNAITLAAFSLGNIIGSEIFLPKDAPAYIPGKVAIMILLTAMLFVCFLLRWINVRLNAKRKARIEEEKRQRGWTDADVQRERERHAFADMTDKENIYFEYMA</sequence>
<dbReference type="OrthoDB" id="6730379at2759"/>
<dbReference type="Gene3D" id="1.20.1250.20">
    <property type="entry name" value="MFS general substrate transporter like domains"/>
    <property type="match status" value="1"/>
</dbReference>
<evidence type="ECO:0000256" key="5">
    <source>
        <dbReference type="ARBA" id="ARBA00023136"/>
    </source>
</evidence>
<keyword evidence="3 6" id="KW-0812">Transmembrane</keyword>
<dbReference type="InParanoid" id="A0A0C2X720"/>
<dbReference type="AlphaFoldDB" id="A0A0C2X720"/>
<dbReference type="PANTHER" id="PTHR43791">
    <property type="entry name" value="PERMEASE-RELATED"/>
    <property type="match status" value="1"/>
</dbReference>
<feature type="transmembrane region" description="Helical" evidence="6">
    <location>
        <begin position="120"/>
        <end position="141"/>
    </location>
</feature>
<evidence type="ECO:0000256" key="6">
    <source>
        <dbReference type="SAM" id="Phobius"/>
    </source>
</evidence>
<dbReference type="SUPFAM" id="SSF103473">
    <property type="entry name" value="MFS general substrate transporter"/>
    <property type="match status" value="1"/>
</dbReference>
<keyword evidence="4 6" id="KW-1133">Transmembrane helix</keyword>
<feature type="transmembrane region" description="Helical" evidence="6">
    <location>
        <begin position="89"/>
        <end position="108"/>
    </location>
</feature>